<evidence type="ECO:0000259" key="5">
    <source>
        <dbReference type="PROSITE" id="PS50112"/>
    </source>
</evidence>
<protein>
    <recommendedName>
        <fullName evidence="2">histidine kinase</fullName>
        <ecNumber evidence="2">2.7.13.3</ecNumber>
    </recommendedName>
</protein>
<evidence type="ECO:0000259" key="6">
    <source>
        <dbReference type="PROSITE" id="PS50113"/>
    </source>
</evidence>
<gene>
    <name evidence="7" type="ORF">HWQ67_02450</name>
</gene>
<comment type="caution">
    <text evidence="7">The sequence shown here is derived from an EMBL/GenBank/DDBJ whole genome shotgun (WGS) entry which is preliminary data.</text>
</comment>
<keyword evidence="3" id="KW-0175">Coiled coil</keyword>
<dbReference type="Pfam" id="PF02518">
    <property type="entry name" value="HATPase_c"/>
    <property type="match status" value="1"/>
</dbReference>
<dbReference type="EMBL" id="JABXWD010000023">
    <property type="protein sequence ID" value="MBV6340437.1"/>
    <property type="molecule type" value="Genomic_DNA"/>
</dbReference>
<dbReference type="NCBIfam" id="TIGR00229">
    <property type="entry name" value="sensory_box"/>
    <property type="match status" value="3"/>
</dbReference>
<dbReference type="CDD" id="cd00075">
    <property type="entry name" value="HATPase"/>
    <property type="match status" value="1"/>
</dbReference>
<dbReference type="InterPro" id="IPR000014">
    <property type="entry name" value="PAS"/>
</dbReference>
<dbReference type="SMART" id="SM00091">
    <property type="entry name" value="PAS"/>
    <property type="match status" value="3"/>
</dbReference>
<feature type="domain" description="PAC" evidence="6">
    <location>
        <begin position="340"/>
        <end position="392"/>
    </location>
</feature>
<feature type="domain" description="PAS" evidence="5">
    <location>
        <begin position="265"/>
        <end position="336"/>
    </location>
</feature>
<dbReference type="Pfam" id="PF13185">
    <property type="entry name" value="GAF_2"/>
    <property type="match status" value="1"/>
</dbReference>
<dbReference type="InterPro" id="IPR003594">
    <property type="entry name" value="HATPase_dom"/>
</dbReference>
<feature type="domain" description="PAS" evidence="5">
    <location>
        <begin position="1"/>
        <end position="63"/>
    </location>
</feature>
<evidence type="ECO:0000313" key="7">
    <source>
        <dbReference type="EMBL" id="MBV6340437.1"/>
    </source>
</evidence>
<dbReference type="PROSITE" id="PS50109">
    <property type="entry name" value="HIS_KIN"/>
    <property type="match status" value="1"/>
</dbReference>
<dbReference type="PROSITE" id="PS50112">
    <property type="entry name" value="PAS"/>
    <property type="match status" value="3"/>
</dbReference>
<reference evidence="7 8" key="1">
    <citation type="journal article" date="2020" name="J Geophys Res Biogeosci">
        <title>Magnetotaxis as an Adaptation to Enable Bacterial Shuttling of Microbial Sulfur and Sulfur Cycling Across Aquatic Oxic#Anoxic Interfaces.</title>
        <authorList>
            <person name="Li J."/>
            <person name="Liu P."/>
            <person name="Wang J."/>
            <person name="Roberts A.P."/>
            <person name="Pan Y."/>
        </authorList>
    </citation>
    <scope>NUCLEOTIDE SEQUENCE [LARGE SCALE GENOMIC DNA]</scope>
    <source>
        <strain evidence="7 8">MYR-1_YQ</strain>
    </source>
</reference>
<dbReference type="EC" id="2.7.13.3" evidence="2"/>
<dbReference type="Pfam" id="PF08447">
    <property type="entry name" value="PAS_3"/>
    <property type="match status" value="1"/>
</dbReference>
<dbReference type="Proteomes" id="UP001196980">
    <property type="component" value="Unassembled WGS sequence"/>
</dbReference>
<feature type="domain" description="PAC" evidence="6">
    <location>
        <begin position="214"/>
        <end position="264"/>
    </location>
</feature>
<feature type="domain" description="Histidine kinase" evidence="4">
    <location>
        <begin position="726"/>
        <end position="948"/>
    </location>
</feature>
<dbReference type="InterPro" id="IPR003661">
    <property type="entry name" value="HisK_dim/P_dom"/>
</dbReference>
<proteinExistence type="predicted"/>
<name>A0ABS6RUX7_9BACT</name>
<dbReference type="CDD" id="cd00130">
    <property type="entry name" value="PAS"/>
    <property type="match status" value="2"/>
</dbReference>
<dbReference type="InterPro" id="IPR001610">
    <property type="entry name" value="PAC"/>
</dbReference>
<dbReference type="PANTHER" id="PTHR43065:SF42">
    <property type="entry name" value="TWO-COMPONENT SENSOR PPRA"/>
    <property type="match status" value="1"/>
</dbReference>
<sequence length="948" mass="107140">GIVACDSDGVLRLFNKATYKFHGLPAEPLLSEQWADYYDLYLADGKTRMRTKDVPLFRALGGEDVTDSEMVIAPRSGPAYVLLATGRTLIDGKGNRLGAVVSMHNITDRKKAENELLRAYDRLEALVAERTVQLRASEEKYRTFVQLANDAIFIANKETGIIVEANAMAERMLGMTREEIVGMHQRQLHPVADSSGESGFSPLFLKHLMSGGSYMDEVALIRKDGQALTVSISSSVISVDSERLIIGIFRDITGQKAIEERLKESEKKARIIFEQAPLGIAIKELYTDKLIQINQAYCDILGYSRDEVLSDTFKELTYPADIRPEHDNIERLVSGELSQFNMEKRYIRRDRSVVWVSLTCVPLWISDERPVFYIAMAEDITGKKHMVEEIRVERDKLRGIMETIKDGIYIVNRACDIEFVNDAIISEFGQPGGRKCYEYFHGRTEVCPWCKNDEVFSGRSVTWQWNSPKNNKTYSLFDTPILNIDGSVSKFEIFHDISDIKDAQLMMKRELDLQKAVAELSEALLSPDKDIVDIAVIVNRQAMKLTDSTHGYVSEVDRTTGDDVGHTHTEMMRNGQCTVDARHQRLAFPRGEGGYNALWGHALNTKQGFYTNNPQGHPAYKGCVPTGHVPLLRFMSVPAIIQDRLIGQIALANSERDYTDTDLDIISRLAAIYAIAVERKRMEEQLRDLNANLELRVKQAIDKAQRQQHMMTQQSKMAAMGEMLGLIAHQWKQPLNAVALTVMDLKDAYSFGELTREYIEKSVDLITSQTHFMAKTIDDFRDFFKPTKKNARFDVKQAIEELLAMFTNLFNKHGIDIRVQAQQGLSLFTEGYPNEFKQVVLNILNNSRDAIMHRRSTGDRIHGKIEIQLHNSQDRDQLIIAITDNGGGIPEGIMEKIFEPYFTTKDSDGTGIGLYMSKTIIETNMGGSLTVRNVDDGAEFTIVLRCCP</sequence>
<feature type="domain" description="PAC" evidence="6">
    <location>
        <begin position="66"/>
        <end position="118"/>
    </location>
</feature>
<feature type="non-terminal residue" evidence="7">
    <location>
        <position position="1"/>
    </location>
</feature>
<organism evidence="7 8">
    <name type="scientific">Candidatus Magnetobacterium casense</name>
    <dbReference type="NCBI Taxonomy" id="1455061"/>
    <lineage>
        <taxon>Bacteria</taxon>
        <taxon>Pseudomonadati</taxon>
        <taxon>Nitrospirota</taxon>
        <taxon>Thermodesulfovibrionia</taxon>
        <taxon>Thermodesulfovibrionales</taxon>
        <taxon>Candidatus Magnetobacteriaceae</taxon>
        <taxon>Candidatus Magnetobacterium</taxon>
    </lineage>
</organism>
<dbReference type="Pfam" id="PF13426">
    <property type="entry name" value="PAS_9"/>
    <property type="match status" value="2"/>
</dbReference>
<dbReference type="SMART" id="SM00065">
    <property type="entry name" value="GAF"/>
    <property type="match status" value="1"/>
</dbReference>
<dbReference type="InterPro" id="IPR003018">
    <property type="entry name" value="GAF"/>
</dbReference>
<keyword evidence="8" id="KW-1185">Reference proteome</keyword>
<comment type="catalytic activity">
    <reaction evidence="1">
        <text>ATP + protein L-histidine = ADP + protein N-phospho-L-histidine.</text>
        <dbReference type="EC" id="2.7.13.3"/>
    </reaction>
</comment>
<evidence type="ECO:0000256" key="3">
    <source>
        <dbReference type="SAM" id="Coils"/>
    </source>
</evidence>
<dbReference type="InterPro" id="IPR013655">
    <property type="entry name" value="PAS_fold_3"/>
</dbReference>
<dbReference type="InterPro" id="IPR000700">
    <property type="entry name" value="PAS-assoc_C"/>
</dbReference>
<dbReference type="RefSeq" id="WP_218251058.1">
    <property type="nucleotide sequence ID" value="NZ_JABXWD010000023.1"/>
</dbReference>
<feature type="domain" description="PAS" evidence="5">
    <location>
        <begin position="137"/>
        <end position="190"/>
    </location>
</feature>
<dbReference type="SMART" id="SM00086">
    <property type="entry name" value="PAC"/>
    <property type="match status" value="3"/>
</dbReference>
<evidence type="ECO:0000313" key="8">
    <source>
        <dbReference type="Proteomes" id="UP001196980"/>
    </source>
</evidence>
<dbReference type="SMART" id="SM00387">
    <property type="entry name" value="HATPase_c"/>
    <property type="match status" value="1"/>
</dbReference>
<dbReference type="Pfam" id="PF13188">
    <property type="entry name" value="PAS_8"/>
    <property type="match status" value="1"/>
</dbReference>
<dbReference type="PANTHER" id="PTHR43065">
    <property type="entry name" value="SENSOR HISTIDINE KINASE"/>
    <property type="match status" value="1"/>
</dbReference>
<evidence type="ECO:0000256" key="2">
    <source>
        <dbReference type="ARBA" id="ARBA00012438"/>
    </source>
</evidence>
<evidence type="ECO:0000259" key="4">
    <source>
        <dbReference type="PROSITE" id="PS50109"/>
    </source>
</evidence>
<accession>A0ABS6RUX7</accession>
<dbReference type="PROSITE" id="PS50113">
    <property type="entry name" value="PAC"/>
    <property type="match status" value="3"/>
</dbReference>
<dbReference type="CDD" id="cd00082">
    <property type="entry name" value="HisKA"/>
    <property type="match status" value="1"/>
</dbReference>
<evidence type="ECO:0000256" key="1">
    <source>
        <dbReference type="ARBA" id="ARBA00000085"/>
    </source>
</evidence>
<dbReference type="InterPro" id="IPR005467">
    <property type="entry name" value="His_kinase_dom"/>
</dbReference>
<feature type="coiled-coil region" evidence="3">
    <location>
        <begin position="679"/>
        <end position="710"/>
    </location>
</feature>